<sequence length="277" mass="32615">MICPNCDHYCKPISEVTFRCGFCFKEYEQAELPLFIEMNSKVTRKISTLKGGEGDLRNLLVTEKNVRQVPIEWLCVRYSKIRKQLKVQTTPELVREIKIIVDYLDEINKSNLIEKHHFTETEQLEMDIPIALQKQYVPIVEYRLQEFYRMMQRKQWIECEIENSQTQSGRITASYGNISGVAVGGIGSRTEDAVVRHYERIERFQQELSQIEEAMYPLQKALQQLSYEQLQLVQAMYFVREKPKNDILIETFGWGRQKFFDIKKTALIVLAESLRIV</sequence>
<comment type="caution">
    <text evidence="1">The sequence shown here is derived from an EMBL/GenBank/DDBJ whole genome shotgun (WGS) entry which is preliminary data.</text>
</comment>
<name>A0A7W3SV42_9BACL</name>
<organism evidence="1 2">
    <name type="scientific">Fontibacillus solani</name>
    <dbReference type="NCBI Taxonomy" id="1572857"/>
    <lineage>
        <taxon>Bacteria</taxon>
        <taxon>Bacillati</taxon>
        <taxon>Bacillota</taxon>
        <taxon>Bacilli</taxon>
        <taxon>Bacillales</taxon>
        <taxon>Paenibacillaceae</taxon>
        <taxon>Fontibacillus</taxon>
    </lineage>
</organism>
<gene>
    <name evidence="1" type="ORF">FHR92_003006</name>
</gene>
<dbReference type="RefSeq" id="WP_182536736.1">
    <property type="nucleotide sequence ID" value="NZ_JACJIP010000019.1"/>
</dbReference>
<reference evidence="1 2" key="1">
    <citation type="submission" date="2020-08" db="EMBL/GenBank/DDBJ databases">
        <title>Genomic Encyclopedia of Type Strains, Phase III (KMG-III): the genomes of soil and plant-associated and newly described type strains.</title>
        <authorList>
            <person name="Whitman W."/>
        </authorList>
    </citation>
    <scope>NUCLEOTIDE SEQUENCE [LARGE SCALE GENOMIC DNA]</scope>
    <source>
        <strain evidence="1 2">CECT 8693</strain>
    </source>
</reference>
<proteinExistence type="predicted"/>
<dbReference type="AlphaFoldDB" id="A0A7W3SV42"/>
<dbReference type="EMBL" id="JACJIP010000019">
    <property type="protein sequence ID" value="MBA9086528.1"/>
    <property type="molecule type" value="Genomic_DNA"/>
</dbReference>
<accession>A0A7W3SV42</accession>
<evidence type="ECO:0000313" key="2">
    <source>
        <dbReference type="Proteomes" id="UP000567067"/>
    </source>
</evidence>
<protein>
    <submittedName>
        <fullName evidence="1">Uncharacterized protein</fullName>
    </submittedName>
</protein>
<keyword evidence="2" id="KW-1185">Reference proteome</keyword>
<dbReference type="Proteomes" id="UP000567067">
    <property type="component" value="Unassembled WGS sequence"/>
</dbReference>
<evidence type="ECO:0000313" key="1">
    <source>
        <dbReference type="EMBL" id="MBA9086528.1"/>
    </source>
</evidence>